<sequence length="92" mass="10152">MVVNHFKLNHHIHNFNLGGMGCGVGITTTDLAKDRVDTYPITYALVVSREVFSMTSYVIALSYDSCMWQLVSCDRVCQIAYGAGSTSTPHHP</sequence>
<evidence type="ECO:0000259" key="3">
    <source>
        <dbReference type="Pfam" id="PF08392"/>
    </source>
</evidence>
<accession>A0AA86VY56</accession>
<keyword evidence="5" id="KW-1185">Reference proteome</keyword>
<protein>
    <recommendedName>
        <fullName evidence="3">FAE domain-containing protein</fullName>
    </recommendedName>
</protein>
<evidence type="ECO:0000256" key="1">
    <source>
        <dbReference type="ARBA" id="ARBA00023315"/>
    </source>
</evidence>
<dbReference type="Gramene" id="rna-AYBTSS11_LOCUS13131">
    <property type="protein sequence ID" value="CAJ1948328.1"/>
    <property type="gene ID" value="gene-AYBTSS11_LOCUS13131"/>
</dbReference>
<dbReference type="InterPro" id="IPR012392">
    <property type="entry name" value="3-ktacl-CoA_syn"/>
</dbReference>
<name>A0AA86VY56_9FABA</name>
<evidence type="ECO:0000313" key="4">
    <source>
        <dbReference type="EMBL" id="CAJ1948328.1"/>
    </source>
</evidence>
<evidence type="ECO:0000313" key="5">
    <source>
        <dbReference type="Proteomes" id="UP001189624"/>
    </source>
</evidence>
<evidence type="ECO:0000256" key="2">
    <source>
        <dbReference type="ARBA" id="ARBA00047375"/>
    </source>
</evidence>
<dbReference type="PANTHER" id="PTHR31561">
    <property type="entry name" value="3-KETOACYL-COA SYNTHASE"/>
    <property type="match status" value="1"/>
</dbReference>
<dbReference type="InterPro" id="IPR013601">
    <property type="entry name" value="FAE1_typ3_polyketide_synth"/>
</dbReference>
<reference evidence="4" key="1">
    <citation type="submission" date="2023-10" db="EMBL/GenBank/DDBJ databases">
        <authorList>
            <person name="Domelevo Entfellner J.-B."/>
        </authorList>
    </citation>
    <scope>NUCLEOTIDE SEQUENCE</scope>
</reference>
<dbReference type="Proteomes" id="UP001189624">
    <property type="component" value="Chromosome 4"/>
</dbReference>
<dbReference type="AlphaFoldDB" id="A0AA86VY56"/>
<organism evidence="4 5">
    <name type="scientific">Sphenostylis stenocarpa</name>
    <dbReference type="NCBI Taxonomy" id="92480"/>
    <lineage>
        <taxon>Eukaryota</taxon>
        <taxon>Viridiplantae</taxon>
        <taxon>Streptophyta</taxon>
        <taxon>Embryophyta</taxon>
        <taxon>Tracheophyta</taxon>
        <taxon>Spermatophyta</taxon>
        <taxon>Magnoliopsida</taxon>
        <taxon>eudicotyledons</taxon>
        <taxon>Gunneridae</taxon>
        <taxon>Pentapetalae</taxon>
        <taxon>rosids</taxon>
        <taxon>fabids</taxon>
        <taxon>Fabales</taxon>
        <taxon>Fabaceae</taxon>
        <taxon>Papilionoideae</taxon>
        <taxon>50 kb inversion clade</taxon>
        <taxon>NPAAA clade</taxon>
        <taxon>indigoferoid/millettioid clade</taxon>
        <taxon>Phaseoleae</taxon>
        <taxon>Sphenostylis</taxon>
    </lineage>
</organism>
<dbReference type="GO" id="GO:0016020">
    <property type="term" value="C:membrane"/>
    <property type="evidence" value="ECO:0007669"/>
    <property type="project" value="InterPro"/>
</dbReference>
<proteinExistence type="predicted"/>
<dbReference type="EMBL" id="OY731401">
    <property type="protein sequence ID" value="CAJ1948328.1"/>
    <property type="molecule type" value="Genomic_DNA"/>
</dbReference>
<dbReference type="PROSITE" id="PS51257">
    <property type="entry name" value="PROKAR_LIPOPROTEIN"/>
    <property type="match status" value="1"/>
</dbReference>
<feature type="domain" description="FAE" evidence="3">
    <location>
        <begin position="1"/>
        <end position="58"/>
    </location>
</feature>
<dbReference type="Gene3D" id="3.40.47.10">
    <property type="match status" value="1"/>
</dbReference>
<dbReference type="InterPro" id="IPR016039">
    <property type="entry name" value="Thiolase-like"/>
</dbReference>
<comment type="catalytic activity">
    <reaction evidence="2">
        <text>a very-long-chain acyl-CoA + malonyl-CoA + H(+) = a very-long-chain 3-oxoacyl-CoA + CO2 + CoA</text>
        <dbReference type="Rhea" id="RHEA:32727"/>
        <dbReference type="ChEBI" id="CHEBI:15378"/>
        <dbReference type="ChEBI" id="CHEBI:16526"/>
        <dbReference type="ChEBI" id="CHEBI:57287"/>
        <dbReference type="ChEBI" id="CHEBI:57384"/>
        <dbReference type="ChEBI" id="CHEBI:90725"/>
        <dbReference type="ChEBI" id="CHEBI:90736"/>
        <dbReference type="EC" id="2.3.1.199"/>
    </reaction>
</comment>
<dbReference type="GO" id="GO:0006633">
    <property type="term" value="P:fatty acid biosynthetic process"/>
    <property type="evidence" value="ECO:0007669"/>
    <property type="project" value="InterPro"/>
</dbReference>
<keyword evidence="1" id="KW-0012">Acyltransferase</keyword>
<dbReference type="Pfam" id="PF08392">
    <property type="entry name" value="FAE1_CUT1_RppA"/>
    <property type="match status" value="1"/>
</dbReference>
<gene>
    <name evidence="4" type="ORF">AYBTSS11_LOCUS13131</name>
</gene>
<dbReference type="SUPFAM" id="SSF53901">
    <property type="entry name" value="Thiolase-like"/>
    <property type="match status" value="1"/>
</dbReference>
<keyword evidence="1" id="KW-0808">Transferase</keyword>
<dbReference type="GO" id="GO:0009922">
    <property type="term" value="F:fatty acid elongase activity"/>
    <property type="evidence" value="ECO:0007669"/>
    <property type="project" value="UniProtKB-EC"/>
</dbReference>